<evidence type="ECO:0000256" key="2">
    <source>
        <dbReference type="ARBA" id="ARBA00022679"/>
    </source>
</evidence>
<evidence type="ECO:0000256" key="3">
    <source>
        <dbReference type="ARBA" id="ARBA00022691"/>
    </source>
</evidence>
<dbReference type="EMBL" id="UGRP01000004">
    <property type="protein sequence ID" value="SUA30185.1"/>
    <property type="molecule type" value="Genomic_DNA"/>
</dbReference>
<evidence type="ECO:0000256" key="6">
    <source>
        <dbReference type="PROSITE-ProRule" id="PRU01016"/>
    </source>
</evidence>
<gene>
    <name evidence="10" type="primary">haeIIIM_2</name>
    <name evidence="10" type="ORF">NCTC8554_02231</name>
</gene>
<dbReference type="PANTHER" id="PTHR10629">
    <property type="entry name" value="CYTOSINE-SPECIFIC METHYLTRANSFERASE"/>
    <property type="match status" value="1"/>
</dbReference>
<dbReference type="Gene3D" id="3.90.120.10">
    <property type="entry name" value="DNA Methylase, subunit A, domain 2"/>
    <property type="match status" value="1"/>
</dbReference>
<dbReference type="GO" id="GO:0003676">
    <property type="term" value="F:nucleic acid binding"/>
    <property type="evidence" value="ECO:0007669"/>
    <property type="project" value="InterPro"/>
</dbReference>
<dbReference type="InterPro" id="IPR002052">
    <property type="entry name" value="DNA_methylase_N6_adenine_CS"/>
</dbReference>
<protein>
    <recommendedName>
        <fullName evidence="8">Cytosine-specific methyltransferase</fullName>
        <ecNumber evidence="8">2.1.1.37</ecNumber>
    </recommendedName>
</protein>
<dbReference type="Proteomes" id="UP000254176">
    <property type="component" value="Unassembled WGS sequence"/>
</dbReference>
<keyword evidence="1 6" id="KW-0489">Methyltransferase</keyword>
<dbReference type="GO" id="GO:0003886">
    <property type="term" value="F:DNA (cytosine-5-)-methyltransferase activity"/>
    <property type="evidence" value="ECO:0007669"/>
    <property type="project" value="UniProtKB-EC"/>
</dbReference>
<evidence type="ECO:0000256" key="5">
    <source>
        <dbReference type="ARBA" id="ARBA00047422"/>
    </source>
</evidence>
<evidence type="ECO:0000259" key="9">
    <source>
        <dbReference type="Pfam" id="PF07669"/>
    </source>
</evidence>
<dbReference type="REBASE" id="195706">
    <property type="entry name" value="M.Nme214ORF4945P"/>
</dbReference>
<dbReference type="InterPro" id="IPR029063">
    <property type="entry name" value="SAM-dependent_MTases_sf"/>
</dbReference>
<keyword evidence="3 6" id="KW-0949">S-adenosyl-L-methionine</keyword>
<reference evidence="10 11" key="1">
    <citation type="submission" date="2018-06" db="EMBL/GenBank/DDBJ databases">
        <authorList>
            <consortium name="Pathogen Informatics"/>
            <person name="Doyle S."/>
        </authorList>
    </citation>
    <scope>NUCLEOTIDE SEQUENCE [LARGE SCALE GENOMIC DNA]</scope>
    <source>
        <strain evidence="10 11">NCTC8554</strain>
    </source>
</reference>
<evidence type="ECO:0000313" key="10">
    <source>
        <dbReference type="EMBL" id="SUA30185.1"/>
    </source>
</evidence>
<dbReference type="PROSITE" id="PS00092">
    <property type="entry name" value="N6_MTASE"/>
    <property type="match status" value="1"/>
</dbReference>
<dbReference type="Gene3D" id="3.40.50.150">
    <property type="entry name" value="Vaccinia Virus protein VP39"/>
    <property type="match status" value="2"/>
</dbReference>
<dbReference type="Pfam" id="PF00145">
    <property type="entry name" value="DNA_methylase"/>
    <property type="match status" value="1"/>
</dbReference>
<dbReference type="InterPro" id="IPR050390">
    <property type="entry name" value="C5-Methyltransferase"/>
</dbReference>
<dbReference type="GO" id="GO:0009007">
    <property type="term" value="F:site-specific DNA-methyltransferase (adenine-specific) activity"/>
    <property type="evidence" value="ECO:0007669"/>
    <property type="project" value="UniProtKB-EC"/>
</dbReference>
<dbReference type="GO" id="GO:0032259">
    <property type="term" value="P:methylation"/>
    <property type="evidence" value="ECO:0007669"/>
    <property type="project" value="UniProtKB-KW"/>
</dbReference>
<dbReference type="GO" id="GO:0009307">
    <property type="term" value="P:DNA restriction-modification system"/>
    <property type="evidence" value="ECO:0007669"/>
    <property type="project" value="UniProtKB-KW"/>
</dbReference>
<dbReference type="PROSITE" id="PS51679">
    <property type="entry name" value="SAM_MT_C5"/>
    <property type="match status" value="1"/>
</dbReference>
<dbReference type="RefSeq" id="WP_002233482.1">
    <property type="nucleotide sequence ID" value="NZ_CP009420.1"/>
</dbReference>
<dbReference type="PROSITE" id="PS00094">
    <property type="entry name" value="C5_MTASE_1"/>
    <property type="match status" value="1"/>
</dbReference>
<comment type="catalytic activity">
    <reaction evidence="5 8">
        <text>a 2'-deoxycytidine in DNA + S-adenosyl-L-methionine = a 5-methyl-2'-deoxycytidine in DNA + S-adenosyl-L-homocysteine + H(+)</text>
        <dbReference type="Rhea" id="RHEA:13681"/>
        <dbReference type="Rhea" id="RHEA-COMP:11369"/>
        <dbReference type="Rhea" id="RHEA-COMP:11370"/>
        <dbReference type="ChEBI" id="CHEBI:15378"/>
        <dbReference type="ChEBI" id="CHEBI:57856"/>
        <dbReference type="ChEBI" id="CHEBI:59789"/>
        <dbReference type="ChEBI" id="CHEBI:85452"/>
        <dbReference type="ChEBI" id="CHEBI:85454"/>
        <dbReference type="EC" id="2.1.1.37"/>
    </reaction>
</comment>
<feature type="domain" description="Type II methyltransferase M.TaqI-like" evidence="9">
    <location>
        <begin position="553"/>
        <end position="655"/>
    </location>
</feature>
<name>A0A378WAL7_NEIME</name>
<dbReference type="NCBIfam" id="TIGR00675">
    <property type="entry name" value="dcm"/>
    <property type="match status" value="1"/>
</dbReference>
<dbReference type="PRINTS" id="PR00105">
    <property type="entry name" value="C5METTRFRASE"/>
</dbReference>
<sequence>MKNQYSKSLHGVFYLAFYDKIHAFFAEQLFQLIINMNKKPTYISLFSSAGVGCYGFKTNGFECVATNELLEKRLKIQKYNQKCRFDSGYIAGDITLPETQAKLFAEIRRWNTEIDVVIATPPCQGMSVANHKKNNEMARNSLVVESIKIVREVQPKFFIFENVKAFLNTPCTDTDHQEKPIEEAIWSNLGGHYNILSNVLNFKDYGANSSRTRTLVIGVRKDIHHITPYDIFPKQTPPKTLRTLLADLPPLMQMGEISDDDIYHSYREFDPRMLPWIAQLKEGESAFQNTDPARIPHQIKNGEIIYNQNKNGDKYARWFLDREGPCIHTRNDILASQNTIHPTENRVFSVRELMRMMSIPPSFKWTAQDEKQLNALSFDEKKTFLKKEELNIRHCIGESVPTAVLANVAQNIQAALQQSELSMTEIQNLIKRENLSLADNLYRFIEQHFDAYPFSRLLQIAEYANAARSETAAYFTRIDIAFGLVNALPDFKKKKNLRILEPSVGIGNFIPLLAKKYADKEKVIFDLVDIDSNSLNLLSLLLKKLNLGSKFEFNIIHQDFLTATLPENYDLVIGNPPYGKVKASDKNLALYRKNATNKDTQNIFSFFIDKALTLSKTVALVVPKSVINAPEFQITRQQLITANINRIIDYGEKAFKGVKIETIAFIADQTDKDNQHITIESHIQETLIQNCKNYFFSDNFPYWLIYRNSEFDQIAQKLEFNVFQSFRDRQITKAHTQNSGNVRVLKSRNIGNNEIIDIEGYDSYVDSVAPFSVGKFINRKNVVMIPNLTYKPRAAFLPENSIADGSVALLTMKKHEKILTQRDLAYYATPEFEQFYRVARNYGSRSMNIDNHSVFFFGLLKD</sequence>
<dbReference type="AlphaFoldDB" id="A0A378WAL7"/>
<evidence type="ECO:0000256" key="4">
    <source>
        <dbReference type="ARBA" id="ARBA00022747"/>
    </source>
</evidence>
<dbReference type="InterPro" id="IPR001525">
    <property type="entry name" value="C5_MeTfrase"/>
</dbReference>
<keyword evidence="4" id="KW-0680">Restriction system</keyword>
<evidence type="ECO:0000256" key="8">
    <source>
        <dbReference type="RuleBase" id="RU000417"/>
    </source>
</evidence>
<dbReference type="PANTHER" id="PTHR10629:SF52">
    <property type="entry name" value="DNA (CYTOSINE-5)-METHYLTRANSFERASE 1"/>
    <property type="match status" value="1"/>
</dbReference>
<organism evidence="10 11">
    <name type="scientific">Neisseria meningitidis</name>
    <dbReference type="NCBI Taxonomy" id="487"/>
    <lineage>
        <taxon>Bacteria</taxon>
        <taxon>Pseudomonadati</taxon>
        <taxon>Pseudomonadota</taxon>
        <taxon>Betaproteobacteria</taxon>
        <taxon>Neisseriales</taxon>
        <taxon>Neisseriaceae</taxon>
        <taxon>Neisseria</taxon>
    </lineage>
</organism>
<dbReference type="EC" id="2.1.1.37" evidence="8"/>
<dbReference type="InterPro" id="IPR018117">
    <property type="entry name" value="C5_DNA_meth_AS"/>
</dbReference>
<evidence type="ECO:0000256" key="7">
    <source>
        <dbReference type="RuleBase" id="RU000416"/>
    </source>
</evidence>
<evidence type="ECO:0000256" key="1">
    <source>
        <dbReference type="ARBA" id="ARBA00022603"/>
    </source>
</evidence>
<keyword evidence="2 6" id="KW-0808">Transferase</keyword>
<dbReference type="SUPFAM" id="SSF53335">
    <property type="entry name" value="S-adenosyl-L-methionine-dependent methyltransferases"/>
    <property type="match status" value="2"/>
</dbReference>
<accession>A0A378WAL7</accession>
<comment type="similarity">
    <text evidence="6 7">Belongs to the class I-like SAM-binding methyltransferase superfamily. C5-methyltransferase family.</text>
</comment>
<feature type="active site" evidence="6">
    <location>
        <position position="123"/>
    </location>
</feature>
<proteinExistence type="inferred from homology"/>
<evidence type="ECO:0000313" key="11">
    <source>
        <dbReference type="Proteomes" id="UP000254176"/>
    </source>
</evidence>
<dbReference type="Pfam" id="PF07669">
    <property type="entry name" value="Eco57I"/>
    <property type="match status" value="1"/>
</dbReference>
<dbReference type="InterPro" id="IPR011639">
    <property type="entry name" value="MethylTrfase_TaqI-like_dom"/>
</dbReference>